<comment type="caution">
    <text evidence="1">The sequence shown here is derived from an EMBL/GenBank/DDBJ whole genome shotgun (WGS) entry which is preliminary data.</text>
</comment>
<dbReference type="AlphaFoldDB" id="A0A852J7W2"/>
<dbReference type="OrthoDB" id="70763at2759"/>
<feature type="non-terminal residue" evidence="1">
    <location>
        <position position="121"/>
    </location>
</feature>
<dbReference type="EMBL" id="WAAF01031474">
    <property type="protein sequence ID" value="NXX51916.1"/>
    <property type="molecule type" value="Genomic_DNA"/>
</dbReference>
<dbReference type="InterPro" id="IPR020338">
    <property type="entry name" value="SMN_gemin7"/>
</dbReference>
<sequence length="121" mass="12985">AGCTMPVPVGVLRLPRGPPDGYSRGFATAAAAAAVTGSSNTEAEVQQLRALLRQRFLRALTAARNHPVRFWFPGGLRLEATFRATDSEPVTVQVDELRTPLGVQAAALLRCGDLIAFDFHL</sequence>
<organism evidence="1 2">
    <name type="scientific">Tricholaema leucomelas</name>
    <name type="common">pied barbet</name>
    <dbReference type="NCBI Taxonomy" id="240729"/>
    <lineage>
        <taxon>Eukaryota</taxon>
        <taxon>Metazoa</taxon>
        <taxon>Chordata</taxon>
        <taxon>Craniata</taxon>
        <taxon>Vertebrata</taxon>
        <taxon>Euteleostomi</taxon>
        <taxon>Archelosauria</taxon>
        <taxon>Archosauria</taxon>
        <taxon>Dinosauria</taxon>
        <taxon>Saurischia</taxon>
        <taxon>Theropoda</taxon>
        <taxon>Coelurosauria</taxon>
        <taxon>Aves</taxon>
        <taxon>Neognathae</taxon>
        <taxon>Neoaves</taxon>
        <taxon>Telluraves</taxon>
        <taxon>Coraciimorphae</taxon>
        <taxon>Piciformes</taxon>
        <taxon>Lybiidae</taxon>
        <taxon>Tricholaema lacrymosa</taxon>
    </lineage>
</organism>
<feature type="non-terminal residue" evidence="1">
    <location>
        <position position="1"/>
    </location>
</feature>
<evidence type="ECO:0000313" key="2">
    <source>
        <dbReference type="Proteomes" id="UP000627253"/>
    </source>
</evidence>
<dbReference type="GO" id="GO:0000387">
    <property type="term" value="P:spliceosomal snRNP assembly"/>
    <property type="evidence" value="ECO:0007669"/>
    <property type="project" value="TreeGrafter"/>
</dbReference>
<dbReference type="GO" id="GO:0034719">
    <property type="term" value="C:SMN-Sm protein complex"/>
    <property type="evidence" value="ECO:0007669"/>
    <property type="project" value="InterPro"/>
</dbReference>
<reference evidence="1" key="1">
    <citation type="submission" date="2020-02" db="EMBL/GenBank/DDBJ databases">
        <title>Bird 10,000 Genomes (B10K) Project - Family phase.</title>
        <authorList>
            <person name="Zhang G."/>
        </authorList>
    </citation>
    <scope>NUCLEOTIDE SEQUENCE</scope>
    <source>
        <strain evidence="1">B10K-DU-002-37</strain>
        <tissue evidence="1">Muscle</tissue>
    </source>
</reference>
<protein>
    <submittedName>
        <fullName evidence="1">GEMI7 protein</fullName>
    </submittedName>
</protein>
<evidence type="ECO:0000313" key="1">
    <source>
        <dbReference type="EMBL" id="NXX51916.1"/>
    </source>
</evidence>
<dbReference type="Proteomes" id="UP000627253">
    <property type="component" value="Unassembled WGS sequence"/>
</dbReference>
<dbReference type="PANTHER" id="PTHR14679:SF1">
    <property type="entry name" value="GEM-ASSOCIATED PROTEIN 7"/>
    <property type="match status" value="1"/>
</dbReference>
<name>A0A852J7W2_9PICI</name>
<dbReference type="Gene3D" id="2.30.30.100">
    <property type="match status" value="1"/>
</dbReference>
<dbReference type="Pfam" id="PF11095">
    <property type="entry name" value="Gemin7"/>
    <property type="match status" value="1"/>
</dbReference>
<gene>
    <name evidence="1" type="primary">Gemin7</name>
    <name evidence="1" type="ORF">TRILEU_R14853</name>
</gene>
<dbReference type="PANTHER" id="PTHR14679">
    <property type="entry name" value="GEM-ASSOCIATED PROTEIN 7"/>
    <property type="match status" value="1"/>
</dbReference>
<proteinExistence type="predicted"/>
<accession>A0A852J7W2</accession>
<keyword evidence="2" id="KW-1185">Reference proteome</keyword>